<evidence type="ECO:0000313" key="2">
    <source>
        <dbReference type="Proteomes" id="UP000799436"/>
    </source>
</evidence>
<reference evidence="1" key="1">
    <citation type="journal article" date="2020" name="Stud. Mycol.">
        <title>101 Dothideomycetes genomes: a test case for predicting lifestyles and emergence of pathogens.</title>
        <authorList>
            <person name="Haridas S."/>
            <person name="Albert R."/>
            <person name="Binder M."/>
            <person name="Bloem J."/>
            <person name="Labutti K."/>
            <person name="Salamov A."/>
            <person name="Andreopoulos B."/>
            <person name="Baker S."/>
            <person name="Barry K."/>
            <person name="Bills G."/>
            <person name="Bluhm B."/>
            <person name="Cannon C."/>
            <person name="Castanera R."/>
            <person name="Culley D."/>
            <person name="Daum C."/>
            <person name="Ezra D."/>
            <person name="Gonzalez J."/>
            <person name="Henrissat B."/>
            <person name="Kuo A."/>
            <person name="Liang C."/>
            <person name="Lipzen A."/>
            <person name="Lutzoni F."/>
            <person name="Magnuson J."/>
            <person name="Mondo S."/>
            <person name="Nolan M."/>
            <person name="Ohm R."/>
            <person name="Pangilinan J."/>
            <person name="Park H.-J."/>
            <person name="Ramirez L."/>
            <person name="Alfaro M."/>
            <person name="Sun H."/>
            <person name="Tritt A."/>
            <person name="Yoshinaga Y."/>
            <person name="Zwiers L.-H."/>
            <person name="Turgeon B."/>
            <person name="Goodwin S."/>
            <person name="Spatafora J."/>
            <person name="Crous P."/>
            <person name="Grigoriev I."/>
        </authorList>
    </citation>
    <scope>NUCLEOTIDE SEQUENCE</scope>
    <source>
        <strain evidence="1">CBS 116005</strain>
    </source>
</reference>
<sequence length="125" mass="14124">MPGIRAFVMAILIQYNNNNNNNNNNGGIKRIARSASRRRRHLSHRPSYTLNCILIESARLVRFAGSVRLVEAGCVPEYCADAIYSLTGLTTACLQTAHHPTRKAQTYLSTRRLRRHATLLQYLAE</sequence>
<keyword evidence="2" id="KW-1185">Reference proteome</keyword>
<accession>A0A6G1LCG3</accession>
<name>A0A6G1LCG3_9PEZI</name>
<organism evidence="1 2">
    <name type="scientific">Teratosphaeria nubilosa</name>
    <dbReference type="NCBI Taxonomy" id="161662"/>
    <lineage>
        <taxon>Eukaryota</taxon>
        <taxon>Fungi</taxon>
        <taxon>Dikarya</taxon>
        <taxon>Ascomycota</taxon>
        <taxon>Pezizomycotina</taxon>
        <taxon>Dothideomycetes</taxon>
        <taxon>Dothideomycetidae</taxon>
        <taxon>Mycosphaerellales</taxon>
        <taxon>Teratosphaeriaceae</taxon>
        <taxon>Teratosphaeria</taxon>
    </lineage>
</organism>
<gene>
    <name evidence="1" type="ORF">EJ03DRAFT_78114</name>
</gene>
<dbReference type="EMBL" id="ML995827">
    <property type="protein sequence ID" value="KAF2770272.1"/>
    <property type="molecule type" value="Genomic_DNA"/>
</dbReference>
<evidence type="ECO:0000313" key="1">
    <source>
        <dbReference type="EMBL" id="KAF2770272.1"/>
    </source>
</evidence>
<dbReference type="AlphaFoldDB" id="A0A6G1LCG3"/>
<dbReference type="Proteomes" id="UP000799436">
    <property type="component" value="Unassembled WGS sequence"/>
</dbReference>
<proteinExistence type="predicted"/>
<protein>
    <submittedName>
        <fullName evidence="1">Uncharacterized protein</fullName>
    </submittedName>
</protein>